<accession>A0ABY2DIG2</accession>
<evidence type="ECO:0000313" key="1">
    <source>
        <dbReference type="EMBL" id="TDB97251.1"/>
    </source>
</evidence>
<dbReference type="Proteomes" id="UP000295626">
    <property type="component" value="Unassembled WGS sequence"/>
</dbReference>
<reference evidence="1 2" key="1">
    <citation type="submission" date="2019-02" db="EMBL/GenBank/DDBJ databases">
        <title>Draft genome sequences of novel Actinobacteria.</title>
        <authorList>
            <person name="Sahin N."/>
            <person name="Ay H."/>
            <person name="Saygin H."/>
        </authorList>
    </citation>
    <scope>NUCLEOTIDE SEQUENCE [LARGE SCALE GENOMIC DNA]</scope>
    <source>
        <strain evidence="1 2">JCM 30529</strain>
    </source>
</reference>
<organism evidence="1 2">
    <name type="scientific">Micromonospora fluostatini</name>
    <dbReference type="NCBI Taxonomy" id="1629071"/>
    <lineage>
        <taxon>Bacteria</taxon>
        <taxon>Bacillati</taxon>
        <taxon>Actinomycetota</taxon>
        <taxon>Actinomycetes</taxon>
        <taxon>Micromonosporales</taxon>
        <taxon>Micromonosporaceae</taxon>
        <taxon>Micromonospora</taxon>
    </lineage>
</organism>
<evidence type="ECO:0008006" key="3">
    <source>
        <dbReference type="Google" id="ProtNLM"/>
    </source>
</evidence>
<keyword evidence="2" id="KW-1185">Reference proteome</keyword>
<gene>
    <name evidence="1" type="ORF">E1091_08660</name>
</gene>
<protein>
    <recommendedName>
        <fullName evidence="3">DUF4192 family protein</fullName>
    </recommendedName>
</protein>
<sequence>MIGKSRARAPIQVHSDRGSLTGAIPTIGDEDLTGWSAMAGSHQFVVPDDPQAYQLAEALASYGFAYVTGRPSSCGGWMVTAVDEGPYPVDATGHRMMDAVGRAAAIVARQHGGYPQGGSRCDVSMLQILRGPDASIVFANPGARPPMPTIVVVNPPPAAPLTLTPDHVEDTPIDMSGLDQISWAELEHAHGSAEDVPDLLRQLADPFGDWNQTLEELFGDDLLHQGTCYSATAPALPFLTHMITSGALPAKQRLDLYIWLVIAADRWADGLLVDADRAAAEGRSPEPEEWTVDVHLTVGEQLPALFARWESEPPAVRFVLACLASLFPHHGRQISDQITSMALEFDGTQPGAYLQLARALVHHRDDEAFAAATDIVSWEEDHDPDWLDATGLAVAVRAGHVLAEGALRALSNIV</sequence>
<name>A0ABY2DIG2_9ACTN</name>
<comment type="caution">
    <text evidence="1">The sequence shown here is derived from an EMBL/GenBank/DDBJ whole genome shotgun (WGS) entry which is preliminary data.</text>
</comment>
<proteinExistence type="predicted"/>
<dbReference type="EMBL" id="SMKE01000239">
    <property type="protein sequence ID" value="TDB97251.1"/>
    <property type="molecule type" value="Genomic_DNA"/>
</dbReference>
<evidence type="ECO:0000313" key="2">
    <source>
        <dbReference type="Proteomes" id="UP000295626"/>
    </source>
</evidence>